<evidence type="ECO:0000313" key="2">
    <source>
        <dbReference type="EMBL" id="OME90627.1"/>
    </source>
</evidence>
<feature type="transmembrane region" description="Helical" evidence="1">
    <location>
        <begin position="122"/>
        <end position="142"/>
    </location>
</feature>
<keyword evidence="1" id="KW-0472">Membrane</keyword>
<reference evidence="2 3" key="1">
    <citation type="submission" date="2016-11" db="EMBL/GenBank/DDBJ databases">
        <title>Paenibacillus species isolates.</title>
        <authorList>
            <person name="Beno S.M."/>
        </authorList>
    </citation>
    <scope>NUCLEOTIDE SEQUENCE [LARGE SCALE GENOMIC DNA]</scope>
    <source>
        <strain evidence="2 3">FSL F4-0100</strain>
    </source>
</reference>
<evidence type="ECO:0000313" key="3">
    <source>
        <dbReference type="Proteomes" id="UP000187074"/>
    </source>
</evidence>
<dbReference type="EMBL" id="MRTF01000007">
    <property type="protein sequence ID" value="OME90627.1"/>
    <property type="molecule type" value="Genomic_DNA"/>
</dbReference>
<protein>
    <recommendedName>
        <fullName evidence="4">HXXEE domain-containing protein</fullName>
    </recommendedName>
</protein>
<name>A0A1R1AXU4_PAELA</name>
<feature type="transmembrane region" description="Helical" evidence="1">
    <location>
        <begin position="6"/>
        <end position="26"/>
    </location>
</feature>
<accession>A0A1R1AXU4</accession>
<evidence type="ECO:0000256" key="1">
    <source>
        <dbReference type="SAM" id="Phobius"/>
    </source>
</evidence>
<dbReference type="InterPro" id="IPR025671">
    <property type="entry name" value="HXXEE"/>
</dbReference>
<proteinExistence type="predicted"/>
<feature type="transmembrane region" description="Helical" evidence="1">
    <location>
        <begin position="154"/>
        <end position="177"/>
    </location>
</feature>
<evidence type="ECO:0008006" key="4">
    <source>
        <dbReference type="Google" id="ProtNLM"/>
    </source>
</evidence>
<gene>
    <name evidence="2" type="ORF">BK123_19855</name>
</gene>
<organism evidence="2 3">
    <name type="scientific">Paenibacillus lautus</name>
    <name type="common">Bacillus lautus</name>
    <dbReference type="NCBI Taxonomy" id="1401"/>
    <lineage>
        <taxon>Bacteria</taxon>
        <taxon>Bacillati</taxon>
        <taxon>Bacillota</taxon>
        <taxon>Bacilli</taxon>
        <taxon>Bacillales</taxon>
        <taxon>Paenibacillaceae</taxon>
        <taxon>Paenibacillus</taxon>
    </lineage>
</organism>
<dbReference type="STRING" id="1401.BK123_19855"/>
<sequence length="187" mass="21017">MELTLSLIQHWNLNMILWLLPVVFFIHDGEEIATMEWWLRKNKNNPWISKFSPVSIPWDKHITLQFTFAVLLIGFILTSVTFLTALNAEIGSPFNVLFAGFVAVFLLDGVKHVGASIALKTYTPGVLTAAFLEIPYGIYALYRFLHAGIVDTAALIIGTLIALPIVLFLVWFGLTLGKQMAPIRRNM</sequence>
<keyword evidence="1" id="KW-0812">Transmembrane</keyword>
<dbReference type="Proteomes" id="UP000187074">
    <property type="component" value="Unassembled WGS sequence"/>
</dbReference>
<dbReference type="RefSeq" id="WP_076324123.1">
    <property type="nucleotide sequence ID" value="NZ_JBCMXI010000001.1"/>
</dbReference>
<dbReference type="Pfam" id="PF13787">
    <property type="entry name" value="HXXEE"/>
    <property type="match status" value="1"/>
</dbReference>
<feature type="transmembrane region" description="Helical" evidence="1">
    <location>
        <begin position="92"/>
        <end position="110"/>
    </location>
</feature>
<keyword evidence="1" id="KW-1133">Transmembrane helix</keyword>
<comment type="caution">
    <text evidence="2">The sequence shown here is derived from an EMBL/GenBank/DDBJ whole genome shotgun (WGS) entry which is preliminary data.</text>
</comment>
<dbReference type="AlphaFoldDB" id="A0A1R1AXU4"/>
<feature type="transmembrane region" description="Helical" evidence="1">
    <location>
        <begin position="66"/>
        <end position="86"/>
    </location>
</feature>